<dbReference type="PANTHER" id="PTHR42785">
    <property type="entry name" value="DNA TOPOISOMERASE, TYPE IA, CORE"/>
    <property type="match status" value="1"/>
</dbReference>
<feature type="site" description="Interaction with DNA" evidence="10">
    <location>
        <position position="139"/>
    </location>
</feature>
<dbReference type="PRINTS" id="PR00417">
    <property type="entry name" value="PRTPISMRASEI"/>
</dbReference>
<comment type="catalytic activity">
    <reaction evidence="1 10">
        <text>ATP-independent breakage of single-stranded DNA, followed by passage and rejoining.</text>
        <dbReference type="EC" id="5.6.2.1"/>
    </reaction>
</comment>
<dbReference type="PROSITE" id="PS52039">
    <property type="entry name" value="TOPO_IA_2"/>
    <property type="match status" value="1"/>
</dbReference>
<dbReference type="GO" id="GO:0005694">
    <property type="term" value="C:chromosome"/>
    <property type="evidence" value="ECO:0007669"/>
    <property type="project" value="InterPro"/>
</dbReference>
<keyword evidence="9 10" id="KW-0413">Isomerase</keyword>
<dbReference type="Pfam" id="PF01751">
    <property type="entry name" value="Toprim"/>
    <property type="match status" value="1"/>
</dbReference>
<keyword evidence="8 10" id="KW-0238">DNA-binding</keyword>
<evidence type="ECO:0000256" key="4">
    <source>
        <dbReference type="ARBA" id="ARBA00022771"/>
    </source>
</evidence>
<dbReference type="OrthoDB" id="9804262at2"/>
<evidence type="ECO:0000259" key="13">
    <source>
        <dbReference type="PROSITE" id="PS52039"/>
    </source>
</evidence>
<keyword evidence="15" id="KW-1185">Reference proteome</keyword>
<feature type="site" description="Interaction with DNA" evidence="10">
    <location>
        <position position="306"/>
    </location>
</feature>
<dbReference type="RefSeq" id="WP_106012243.1">
    <property type="nucleotide sequence ID" value="NZ_CP027226.1"/>
</dbReference>
<dbReference type="Gene3D" id="2.70.20.10">
    <property type="entry name" value="Topoisomerase I, domain 3"/>
    <property type="match status" value="1"/>
</dbReference>
<dbReference type="InterPro" id="IPR003601">
    <property type="entry name" value="Topo_IA_2"/>
</dbReference>
<dbReference type="NCBIfam" id="TIGR01051">
    <property type="entry name" value="topA_bact"/>
    <property type="match status" value="1"/>
</dbReference>
<dbReference type="PROSITE" id="PS00396">
    <property type="entry name" value="TOPO_IA_1"/>
    <property type="match status" value="1"/>
</dbReference>
<dbReference type="InterPro" id="IPR006171">
    <property type="entry name" value="TOPRIM_dom"/>
</dbReference>
<evidence type="ECO:0000313" key="14">
    <source>
        <dbReference type="EMBL" id="AVM42260.1"/>
    </source>
</evidence>
<keyword evidence="7 10" id="KW-0799">Topoisomerase</keyword>
<keyword evidence="3" id="KW-0479">Metal-binding</keyword>
<organism evidence="14 15">
    <name type="scientific">Fastidiosipila sanguinis</name>
    <dbReference type="NCBI Taxonomy" id="236753"/>
    <lineage>
        <taxon>Bacteria</taxon>
        <taxon>Bacillati</taxon>
        <taxon>Bacillota</taxon>
        <taxon>Clostridia</taxon>
        <taxon>Eubacteriales</taxon>
        <taxon>Oscillospiraceae</taxon>
        <taxon>Fastidiosipila</taxon>
    </lineage>
</organism>
<dbReference type="InterPro" id="IPR013497">
    <property type="entry name" value="Topo_IA_cen"/>
</dbReference>
<dbReference type="PROSITE" id="PS50880">
    <property type="entry name" value="TOPRIM"/>
    <property type="match status" value="1"/>
</dbReference>
<dbReference type="EMBL" id="CP027226">
    <property type="protein sequence ID" value="AVM42260.1"/>
    <property type="molecule type" value="Genomic_DNA"/>
</dbReference>
<feature type="site" description="Interaction with DNA" evidence="10">
    <location>
        <position position="143"/>
    </location>
</feature>
<dbReference type="EC" id="5.6.2.1" evidence="10"/>
<dbReference type="InterPro" id="IPR005733">
    <property type="entry name" value="TopoI_bac-type"/>
</dbReference>
<feature type="compositionally biased region" description="Basic and acidic residues" evidence="11">
    <location>
        <begin position="702"/>
        <end position="714"/>
    </location>
</feature>
<dbReference type="InterPro" id="IPR013826">
    <property type="entry name" value="Topo_IA_cen_sub3"/>
</dbReference>
<accession>A0A2S0KMJ8</accession>
<dbReference type="Pfam" id="PF01396">
    <property type="entry name" value="Zn_ribbon_Top1"/>
    <property type="match status" value="3"/>
</dbReference>
<comment type="similarity">
    <text evidence="2 10">Belongs to the type IA topoisomerase family.</text>
</comment>
<evidence type="ECO:0000256" key="7">
    <source>
        <dbReference type="ARBA" id="ARBA00023029"/>
    </source>
</evidence>
<dbReference type="Proteomes" id="UP000237947">
    <property type="component" value="Chromosome"/>
</dbReference>
<dbReference type="SMART" id="SM00493">
    <property type="entry name" value="TOPRIM"/>
    <property type="match status" value="1"/>
</dbReference>
<evidence type="ECO:0000256" key="9">
    <source>
        <dbReference type="ARBA" id="ARBA00023235"/>
    </source>
</evidence>
<feature type="site" description="Interaction with DNA" evidence="10">
    <location>
        <position position="140"/>
    </location>
</feature>
<dbReference type="InterPro" id="IPR034149">
    <property type="entry name" value="TOPRIM_TopoI"/>
</dbReference>
<evidence type="ECO:0000256" key="2">
    <source>
        <dbReference type="ARBA" id="ARBA00009446"/>
    </source>
</evidence>
<dbReference type="SUPFAM" id="SSF56712">
    <property type="entry name" value="Prokaryotic type I DNA topoisomerase"/>
    <property type="match status" value="1"/>
</dbReference>
<dbReference type="InterPro" id="IPR013825">
    <property type="entry name" value="Topo_IA_cen_sub2"/>
</dbReference>
<proteinExistence type="inferred from homology"/>
<dbReference type="InterPro" id="IPR003602">
    <property type="entry name" value="Topo_IA_DNA-bd_dom"/>
</dbReference>
<feature type="region of interest" description="Disordered" evidence="11">
    <location>
        <begin position="692"/>
        <end position="721"/>
    </location>
</feature>
<name>A0A2S0KMJ8_9FIRM</name>
<feature type="active site" description="O-(5'-phospho-DNA)-tyrosine intermediate" evidence="10">
    <location>
        <position position="304"/>
    </location>
</feature>
<sequence length="721" mass="82156">MSKNLVIVESPAKAKTIERYLGDEYKLTASVGHIRDLPASTIGVDVKNQFKPRYVTMKGKHKVVAELKKLAKDADNIILATDPDREGEAIAWHLAHILKLDPDSKCRVTFNEITEKTVQEAIKNPRSIDMNLVDAQQARRILDRLVGFELSPLLWEKIRKGLSAGRVQSVTSKMIVDKEREIKAFIPEEYWNLDVKLRKNNDELQFSARYQGDLKSGKVKKVKVNTKEEADAILADIDKDAFSVHEIKKGQRKRKAKPPYTTSTLQQDASARINFNSRRTMSVAQQLYEGVNIGGHGQVSLITYMRTDSVRISQDAINSVRSLIKNNYGEKYLPKKANYYANKSSNSQDAHEAIRPTHFDLSPEYVKRSLTEEQYRLYNLIWTRFVACQMVDAVIDTVTLDAKSNDHIFRTKGETIKFSGYMEVYNEYLSNEKEEIPELEEGEALTCDKIDAEQKFTQPPARYTEASLIKAMEENGIGRPSTYAPTISTILARQYVEKDGKSLVPTELGFLVTEMLEENFPDIVDVNFTAEMESNLDNVESGEMEGIKVLEEFYPDFHAEIEKAKDTISKVEIPEVELGEKCPKCGEGDLVIKVGRFGKFIACNRFPDCDYTDTMNYSTGRKCPLCGSEVVSRKSRRNRIFYTCDKKGKDPDCEFISWDLPVDDKKCETCGSYMLEKKRKSGDYIYCSNKECPTRQSKKSKSKENEQDKEKSINEEADDKE</sequence>
<feature type="region of interest" description="Interaction with DNA" evidence="10">
    <location>
        <begin position="163"/>
        <end position="168"/>
    </location>
</feature>
<feature type="site" description="Interaction with DNA" evidence="10">
    <location>
        <position position="155"/>
    </location>
</feature>
<feature type="domain" description="Topo IA-type catalytic" evidence="13">
    <location>
        <begin position="129"/>
        <end position="562"/>
    </location>
</feature>
<dbReference type="GO" id="GO:0003917">
    <property type="term" value="F:DNA topoisomerase type I (single strand cut, ATP-independent) activity"/>
    <property type="evidence" value="ECO:0007669"/>
    <property type="project" value="UniProtKB-UniRule"/>
</dbReference>
<dbReference type="InterPro" id="IPR013498">
    <property type="entry name" value="Topo_IA_Znf"/>
</dbReference>
<dbReference type="GO" id="GO:0003677">
    <property type="term" value="F:DNA binding"/>
    <property type="evidence" value="ECO:0007669"/>
    <property type="project" value="UniProtKB-KW"/>
</dbReference>
<comment type="subunit">
    <text evidence="10">Monomer.</text>
</comment>
<evidence type="ECO:0000256" key="11">
    <source>
        <dbReference type="SAM" id="MobiDB-lite"/>
    </source>
</evidence>
<evidence type="ECO:0000313" key="15">
    <source>
        <dbReference type="Proteomes" id="UP000237947"/>
    </source>
</evidence>
<dbReference type="HAMAP" id="MF_00952">
    <property type="entry name" value="Topoisom_1_prok"/>
    <property type="match status" value="1"/>
</dbReference>
<dbReference type="GO" id="GO:0006265">
    <property type="term" value="P:DNA topological change"/>
    <property type="evidence" value="ECO:0007669"/>
    <property type="project" value="UniProtKB-UniRule"/>
</dbReference>
<dbReference type="InterPro" id="IPR000380">
    <property type="entry name" value="Topo_IA"/>
</dbReference>
<dbReference type="SUPFAM" id="SSF57783">
    <property type="entry name" value="Zinc beta-ribbon"/>
    <property type="match status" value="1"/>
</dbReference>
<dbReference type="SMART" id="SM00437">
    <property type="entry name" value="TOP1Ac"/>
    <property type="match status" value="1"/>
</dbReference>
<keyword evidence="5" id="KW-0862">Zinc</keyword>
<evidence type="ECO:0000256" key="3">
    <source>
        <dbReference type="ARBA" id="ARBA00022723"/>
    </source>
</evidence>
<dbReference type="Gene3D" id="1.10.290.10">
    <property type="entry name" value="Topoisomerase I, domain 4"/>
    <property type="match status" value="1"/>
</dbReference>
<feature type="site" description="Interaction with DNA" evidence="10">
    <location>
        <position position="33"/>
    </location>
</feature>
<comment type="function">
    <text evidence="10">Releases the supercoiling and torsional tension of DNA, which is introduced during the DNA replication and transcription, by transiently cleaving and rejoining one strand of the DNA duplex. Introduces a single-strand break via transesterification at a target site in duplex DNA. The scissile phosphodiester is attacked by the catalytic tyrosine of the enzyme, resulting in the formation of a DNA-(5'-phosphotyrosyl)-enzyme intermediate and the expulsion of a 3'-OH DNA strand. The free DNA strand then undergoes passage around the unbroken strand, thus removing DNA supercoils. Finally, in the religation step, the DNA 3'-OH attacks the covalent intermediate to expel the active-site tyrosine and restore the DNA phosphodiester backbone.</text>
</comment>
<dbReference type="Gene3D" id="3.40.50.140">
    <property type="match status" value="1"/>
</dbReference>
<comment type="caution">
    <text evidence="10">Lacks conserved residue(s) required for the propagation of feature annotation.</text>
</comment>
<gene>
    <name evidence="10" type="primary">topA</name>
    <name evidence="14" type="ORF">C5Q98_02995</name>
</gene>
<dbReference type="KEGG" id="fsa:C5Q98_02995"/>
<evidence type="ECO:0000256" key="8">
    <source>
        <dbReference type="ARBA" id="ARBA00023125"/>
    </source>
</evidence>
<evidence type="ECO:0000256" key="5">
    <source>
        <dbReference type="ARBA" id="ARBA00022833"/>
    </source>
</evidence>
<keyword evidence="6" id="KW-0460">Magnesium</keyword>
<evidence type="ECO:0000256" key="6">
    <source>
        <dbReference type="ARBA" id="ARBA00022842"/>
    </source>
</evidence>
<dbReference type="AlphaFoldDB" id="A0A2S0KMJ8"/>
<dbReference type="Gene3D" id="3.30.65.10">
    <property type="entry name" value="Bacterial Topoisomerase I, domain 1"/>
    <property type="match status" value="1"/>
</dbReference>
<dbReference type="InterPro" id="IPR013824">
    <property type="entry name" value="Topo_IA_cen_sub1"/>
</dbReference>
<protein>
    <recommendedName>
        <fullName evidence="10">DNA topoisomerase 1</fullName>
        <ecNumber evidence="10">5.6.2.1</ecNumber>
    </recommendedName>
    <alternativeName>
        <fullName evidence="10">DNA topoisomerase I</fullName>
    </alternativeName>
</protein>
<evidence type="ECO:0000256" key="10">
    <source>
        <dbReference type="HAMAP-Rule" id="MF_00952"/>
    </source>
</evidence>
<evidence type="ECO:0000256" key="1">
    <source>
        <dbReference type="ARBA" id="ARBA00000213"/>
    </source>
</evidence>
<keyword evidence="4" id="KW-0863">Zinc-finger</keyword>
<dbReference type="InterPro" id="IPR028612">
    <property type="entry name" value="Topoisom_1_IA"/>
</dbReference>
<dbReference type="GO" id="GO:0008270">
    <property type="term" value="F:zinc ion binding"/>
    <property type="evidence" value="ECO:0007669"/>
    <property type="project" value="UniProtKB-KW"/>
</dbReference>
<reference evidence="15" key="1">
    <citation type="submission" date="2018-02" db="EMBL/GenBank/DDBJ databases">
        <authorList>
            <person name="Holder M.E."/>
            <person name="Ajami N.J."/>
            <person name="Petrosino J.F."/>
        </authorList>
    </citation>
    <scope>NUCLEOTIDE SEQUENCE [LARGE SCALE GENOMIC DNA]</scope>
    <source>
        <strain evidence="15">CCUG 47711</strain>
    </source>
</reference>
<evidence type="ECO:0000259" key="12">
    <source>
        <dbReference type="PROSITE" id="PS50880"/>
    </source>
</evidence>
<dbReference type="SMART" id="SM00436">
    <property type="entry name" value="TOP1Bc"/>
    <property type="match status" value="1"/>
</dbReference>
<feature type="site" description="Interaction with DNA" evidence="10">
    <location>
        <position position="493"/>
    </location>
</feature>
<dbReference type="Gene3D" id="1.10.460.10">
    <property type="entry name" value="Topoisomerase I, domain 2"/>
    <property type="match status" value="1"/>
</dbReference>
<dbReference type="Pfam" id="PF01131">
    <property type="entry name" value="Topoisom_bac"/>
    <property type="match status" value="1"/>
</dbReference>
<dbReference type="CDD" id="cd03363">
    <property type="entry name" value="TOPRIM_TopoIA_TopoI"/>
    <property type="match status" value="1"/>
</dbReference>
<dbReference type="InterPro" id="IPR023405">
    <property type="entry name" value="Topo_IA_core_domain"/>
</dbReference>
<dbReference type="CDD" id="cd00186">
    <property type="entry name" value="TOP1Ac"/>
    <property type="match status" value="1"/>
</dbReference>
<feature type="domain" description="Toprim" evidence="12">
    <location>
        <begin position="3"/>
        <end position="113"/>
    </location>
</feature>
<dbReference type="PANTHER" id="PTHR42785:SF1">
    <property type="entry name" value="DNA TOPOISOMERASE"/>
    <property type="match status" value="1"/>
</dbReference>
<dbReference type="InterPro" id="IPR023406">
    <property type="entry name" value="Topo_IA_AS"/>
</dbReference>